<dbReference type="Proteomes" id="UP000054558">
    <property type="component" value="Unassembled WGS sequence"/>
</dbReference>
<reference evidence="6 7" key="1">
    <citation type="journal article" date="2014" name="Nat. Commun.">
        <title>Klebsormidium flaccidum genome reveals primary factors for plant terrestrial adaptation.</title>
        <authorList>
            <person name="Hori K."/>
            <person name="Maruyama F."/>
            <person name="Fujisawa T."/>
            <person name="Togashi T."/>
            <person name="Yamamoto N."/>
            <person name="Seo M."/>
            <person name="Sato S."/>
            <person name="Yamada T."/>
            <person name="Mori H."/>
            <person name="Tajima N."/>
            <person name="Moriyama T."/>
            <person name="Ikeuchi M."/>
            <person name="Watanabe M."/>
            <person name="Wada H."/>
            <person name="Kobayashi K."/>
            <person name="Saito M."/>
            <person name="Masuda T."/>
            <person name="Sasaki-Sekimoto Y."/>
            <person name="Mashiguchi K."/>
            <person name="Awai K."/>
            <person name="Shimojima M."/>
            <person name="Masuda S."/>
            <person name="Iwai M."/>
            <person name="Nobusawa T."/>
            <person name="Narise T."/>
            <person name="Kondo S."/>
            <person name="Saito H."/>
            <person name="Sato R."/>
            <person name="Murakawa M."/>
            <person name="Ihara Y."/>
            <person name="Oshima-Yamada Y."/>
            <person name="Ohtaka K."/>
            <person name="Satoh M."/>
            <person name="Sonobe K."/>
            <person name="Ishii M."/>
            <person name="Ohtani R."/>
            <person name="Kanamori-Sato M."/>
            <person name="Honoki R."/>
            <person name="Miyazaki D."/>
            <person name="Mochizuki H."/>
            <person name="Umetsu J."/>
            <person name="Higashi K."/>
            <person name="Shibata D."/>
            <person name="Kamiya Y."/>
            <person name="Sato N."/>
            <person name="Nakamura Y."/>
            <person name="Tabata S."/>
            <person name="Ida S."/>
            <person name="Kurokawa K."/>
            <person name="Ohta H."/>
        </authorList>
    </citation>
    <scope>NUCLEOTIDE SEQUENCE [LARGE SCALE GENOMIC DNA]</scope>
    <source>
        <strain evidence="6 7">NIES-2285</strain>
    </source>
</reference>
<sequence>MTSSQEAAVDDDVRIVRCGSAMCHAKLLEGEGRAESTCAQYVKSLNAVHRLLGSGDSLPDDLEWIKDSVDRVIEVIQKHYPSKGSLCNKLTPLMALSRQNGWQETHRKYYVCFLLAKAEQMRNAGSQKATKKELDNWITMQEIKDKMEELGRRIRRQILPEFRGSGRRLNREEVKVVFQHLLLAANVLEPPKRRDWSDLPLQKADGSFHNQAAKDMFDEYGNVLKESRDTETYVLVLKSFKTAKQYGEQRFEMPKRLSCYIKRSIELVPRAFFLTLLSNLGDPMNDETLEYNMLSAMNTSNSSETAATLSASGLQAPQQYPDGLTPGARSDVRPSALDPKDVSSEIMRLSTHEIYCVPVTITLKASGKKDPKFSLPWGQLATVDKWKAKIGSVLRSSKKCNGLAVMTEPSKLFCVDVDVASSIKSDGKIKRSGIEIWNKLTSQHGEPATLKVVTGSGGYHYYFDITATVGLNRTNNFAGLVVEGKDYGIDGRGIGGLCFAPPARYLGQHGESRGYSWAPEGDGIPQAMPSWLVDTINRGSAGAGPSIAASECAPLPRAVDSGGEVDQNPASEDEPVQPARPVEPVTGGATHVPLAQDGLLVRELQKMLKEKAKDSSSTYASSLQHGLYGTYYCFRTTGPRTCFFGREHQGSNNFNLLKRGRNVYYRCHGDQCSHEPVRKLGQLSLEAALEDATSDPVDQYDDMQTGQLSKHHPKDLCNNQTFTYVRGASRAPTAKFRGFMISVLDESIIEWVQMFFGYCLTGETCEELLSILNGCGGNGKTQLKIALQKAFGTYCTTGAKAIFIKPAFSQSASAASSHLMHIKAARLVIMDESEQEEHLNCGSLKELTGGGGINARQLFCKTENYVPRFKLCMLTNYRPLFPANDEGMIRRLLLMMFNKLFRSEDQIDANNPLHRLIDTNLKNYMESDEGAADTLDFCVEGAMMYYARKAANPSAPALKPIPQIFSAAITKYTTENDQLGA</sequence>
<keyword evidence="7" id="KW-1185">Reference proteome</keyword>
<dbReference type="PROSITE" id="PS51206">
    <property type="entry name" value="SF3_HELICASE_1"/>
    <property type="match status" value="1"/>
</dbReference>
<feature type="region of interest" description="Disordered" evidence="4">
    <location>
        <begin position="318"/>
        <end position="337"/>
    </location>
</feature>
<keyword evidence="3" id="KW-0067">ATP-binding</keyword>
<dbReference type="InterPro" id="IPR015330">
    <property type="entry name" value="DNA_primase/pol_bifunc_N"/>
</dbReference>
<dbReference type="PANTHER" id="PTHR35372:SF2">
    <property type="entry name" value="SF3 HELICASE DOMAIN-CONTAINING PROTEIN"/>
    <property type="match status" value="1"/>
</dbReference>
<evidence type="ECO:0000256" key="1">
    <source>
        <dbReference type="ARBA" id="ARBA00022741"/>
    </source>
</evidence>
<evidence type="ECO:0000313" key="7">
    <source>
        <dbReference type="Proteomes" id="UP000054558"/>
    </source>
</evidence>
<protein>
    <recommendedName>
        <fullName evidence="5">SF3 helicase domain-containing protein</fullName>
    </recommendedName>
</protein>
<dbReference type="OrthoDB" id="2375545at2759"/>
<evidence type="ECO:0000256" key="3">
    <source>
        <dbReference type="ARBA" id="ARBA00022840"/>
    </source>
</evidence>
<dbReference type="Gene3D" id="3.40.50.300">
    <property type="entry name" value="P-loop containing nucleotide triphosphate hydrolases"/>
    <property type="match status" value="1"/>
</dbReference>
<evidence type="ECO:0000259" key="5">
    <source>
        <dbReference type="PROSITE" id="PS51206"/>
    </source>
</evidence>
<dbReference type="CDD" id="cd04859">
    <property type="entry name" value="Prim_Pol"/>
    <property type="match status" value="1"/>
</dbReference>
<dbReference type="EMBL" id="DF237316">
    <property type="protein sequence ID" value="GAQ87644.1"/>
    <property type="molecule type" value="Genomic_DNA"/>
</dbReference>
<accession>A0A1Y1I9J5</accession>
<proteinExistence type="predicted"/>
<gene>
    <name evidence="6" type="ORF">KFL_003670050</name>
</gene>
<evidence type="ECO:0000256" key="4">
    <source>
        <dbReference type="SAM" id="MobiDB-lite"/>
    </source>
</evidence>
<dbReference type="Pfam" id="PF09250">
    <property type="entry name" value="Prim-Pol"/>
    <property type="match status" value="1"/>
</dbReference>
<feature type="domain" description="SF3 helicase" evidence="5">
    <location>
        <begin position="747"/>
        <end position="910"/>
    </location>
</feature>
<keyword evidence="2" id="KW-0378">Hydrolase</keyword>
<name>A0A1Y1I9J5_KLENI</name>
<dbReference type="NCBIfam" id="TIGR01613">
    <property type="entry name" value="primase_Cterm"/>
    <property type="match status" value="1"/>
</dbReference>
<dbReference type="InterPro" id="IPR051620">
    <property type="entry name" value="ORF904-like_C"/>
</dbReference>
<dbReference type="AlphaFoldDB" id="A0A1Y1I9J5"/>
<dbReference type="InterPro" id="IPR014015">
    <property type="entry name" value="Helicase_SF3_DNA-vir"/>
</dbReference>
<organism evidence="6 7">
    <name type="scientific">Klebsormidium nitens</name>
    <name type="common">Green alga</name>
    <name type="synonym">Ulothrix nitens</name>
    <dbReference type="NCBI Taxonomy" id="105231"/>
    <lineage>
        <taxon>Eukaryota</taxon>
        <taxon>Viridiplantae</taxon>
        <taxon>Streptophyta</taxon>
        <taxon>Klebsormidiophyceae</taxon>
        <taxon>Klebsormidiales</taxon>
        <taxon>Klebsormidiaceae</taxon>
        <taxon>Klebsormidium</taxon>
    </lineage>
</organism>
<dbReference type="InterPro" id="IPR006500">
    <property type="entry name" value="Helicase_put_C_phage/plasmid"/>
</dbReference>
<evidence type="ECO:0000313" key="6">
    <source>
        <dbReference type="EMBL" id="GAQ87644.1"/>
    </source>
</evidence>
<dbReference type="SMART" id="SM00943">
    <property type="entry name" value="Prim-Pol"/>
    <property type="match status" value="1"/>
</dbReference>
<dbReference type="SUPFAM" id="SSF56747">
    <property type="entry name" value="Prim-pol domain"/>
    <property type="match status" value="1"/>
</dbReference>
<dbReference type="GO" id="GO:0005524">
    <property type="term" value="F:ATP binding"/>
    <property type="evidence" value="ECO:0007669"/>
    <property type="project" value="UniProtKB-KW"/>
</dbReference>
<dbReference type="GO" id="GO:0016787">
    <property type="term" value="F:hydrolase activity"/>
    <property type="evidence" value="ECO:0007669"/>
    <property type="project" value="UniProtKB-KW"/>
</dbReference>
<evidence type="ECO:0000256" key="2">
    <source>
        <dbReference type="ARBA" id="ARBA00022801"/>
    </source>
</evidence>
<feature type="region of interest" description="Disordered" evidence="4">
    <location>
        <begin position="558"/>
        <end position="590"/>
    </location>
</feature>
<dbReference type="InterPro" id="IPR027417">
    <property type="entry name" value="P-loop_NTPase"/>
</dbReference>
<keyword evidence="1" id="KW-0547">Nucleotide-binding</keyword>
<dbReference type="PANTHER" id="PTHR35372">
    <property type="entry name" value="ATP BINDING PROTEIN-RELATED"/>
    <property type="match status" value="1"/>
</dbReference>